<dbReference type="PANTHER" id="PTHR30570:SF1">
    <property type="entry name" value="PHOSPHATE-BINDING PROTEIN PSTS"/>
    <property type="match status" value="1"/>
</dbReference>
<dbReference type="PROSITE" id="PS51257">
    <property type="entry name" value="PROKAR_LIPOPROTEIN"/>
    <property type="match status" value="1"/>
</dbReference>
<keyword evidence="10" id="KW-1003">Cell membrane</keyword>
<dbReference type="PANTHER" id="PTHR30570">
    <property type="entry name" value="PERIPLASMIC PHOSPHATE BINDING COMPONENT OF PHOSPHATE ABC TRANSPORTER"/>
    <property type="match status" value="1"/>
</dbReference>
<dbReference type="AlphaFoldDB" id="A0AAW6B0N3"/>
<organism evidence="13 14">
    <name type="scientific">Clostridium symbiosum</name>
    <name type="common">Bacteroides symbiosus</name>
    <dbReference type="NCBI Taxonomy" id="1512"/>
    <lineage>
        <taxon>Bacteria</taxon>
        <taxon>Bacillati</taxon>
        <taxon>Bacillota</taxon>
        <taxon>Clostridia</taxon>
        <taxon>Lachnospirales</taxon>
        <taxon>Lachnospiraceae</taxon>
        <taxon>Otoolea</taxon>
    </lineage>
</organism>
<evidence type="ECO:0000256" key="2">
    <source>
        <dbReference type="ARBA" id="ARBA00004193"/>
    </source>
</evidence>
<dbReference type="GO" id="GO:0042301">
    <property type="term" value="F:phosphate ion binding"/>
    <property type="evidence" value="ECO:0007669"/>
    <property type="project" value="UniProtKB-UniRule"/>
</dbReference>
<dbReference type="InterPro" id="IPR024370">
    <property type="entry name" value="PBP_domain"/>
</dbReference>
<name>A0AAW6B0N3_CLOSY</name>
<feature type="region of interest" description="Disordered" evidence="11">
    <location>
        <begin position="28"/>
        <end position="54"/>
    </location>
</feature>
<evidence type="ECO:0000259" key="12">
    <source>
        <dbReference type="Pfam" id="PF12849"/>
    </source>
</evidence>
<evidence type="ECO:0000256" key="11">
    <source>
        <dbReference type="SAM" id="MobiDB-lite"/>
    </source>
</evidence>
<dbReference type="GO" id="GO:0006817">
    <property type="term" value="P:phosphate ion transport"/>
    <property type="evidence" value="ECO:0007669"/>
    <property type="project" value="UniProtKB-UniRule"/>
</dbReference>
<evidence type="ECO:0000313" key="14">
    <source>
        <dbReference type="Proteomes" id="UP001300871"/>
    </source>
</evidence>
<comment type="function">
    <text evidence="1">Part of the ABC transporter complex PstSACB involved in phosphate import.</text>
</comment>
<dbReference type="Pfam" id="PF12849">
    <property type="entry name" value="PBP_like_2"/>
    <property type="match status" value="1"/>
</dbReference>
<evidence type="ECO:0000256" key="9">
    <source>
        <dbReference type="ARBA" id="ARBA00023288"/>
    </source>
</evidence>
<dbReference type="InterPro" id="IPR050811">
    <property type="entry name" value="Phosphate_ABC_transporter"/>
</dbReference>
<dbReference type="SUPFAM" id="SSF53850">
    <property type="entry name" value="Periplasmic binding protein-like II"/>
    <property type="match status" value="1"/>
</dbReference>
<dbReference type="Proteomes" id="UP001300871">
    <property type="component" value="Unassembled WGS sequence"/>
</dbReference>
<evidence type="ECO:0000256" key="6">
    <source>
        <dbReference type="ARBA" id="ARBA00022592"/>
    </source>
</evidence>
<gene>
    <name evidence="13" type="ORF">PM006_10665</name>
</gene>
<evidence type="ECO:0000256" key="8">
    <source>
        <dbReference type="ARBA" id="ARBA00023139"/>
    </source>
</evidence>
<keyword evidence="9 10" id="KW-0449">Lipoprotein</keyword>
<dbReference type="RefSeq" id="WP_003501531.1">
    <property type="nucleotide sequence ID" value="NZ_CP125623.1"/>
</dbReference>
<accession>A0AAW6B0N3</accession>
<keyword evidence="8 10" id="KW-0564">Palmitate</keyword>
<protein>
    <recommendedName>
        <fullName evidence="10">Phosphate-binding protein</fullName>
    </recommendedName>
</protein>
<keyword evidence="6 10" id="KW-0592">Phosphate transport</keyword>
<comment type="subcellular location">
    <subcellularLocation>
        <location evidence="2 10">Cell membrane</location>
        <topology evidence="2 10">Lipid-anchor</topology>
    </subcellularLocation>
</comment>
<dbReference type="GeneID" id="57967456"/>
<reference evidence="13" key="1">
    <citation type="submission" date="2023-01" db="EMBL/GenBank/DDBJ databases">
        <title>Human gut microbiome strain richness.</title>
        <authorList>
            <person name="Chen-Liaw A."/>
        </authorList>
    </citation>
    <scope>NUCLEOTIDE SEQUENCE</scope>
    <source>
        <strain evidence="13">B1_m1001713B170214d0_201011</strain>
    </source>
</reference>
<dbReference type="Gene3D" id="3.40.190.10">
    <property type="entry name" value="Periplasmic binding protein-like II"/>
    <property type="match status" value="2"/>
</dbReference>
<dbReference type="EMBL" id="JAQLGM010000023">
    <property type="protein sequence ID" value="MDB2000661.1"/>
    <property type="molecule type" value="Genomic_DNA"/>
</dbReference>
<comment type="subunit">
    <text evidence="4 10">The complex is composed of two ATP-binding proteins (PstB), two transmembrane proteins (PstC and PstA) and a solute-binding protein (PstS).</text>
</comment>
<evidence type="ECO:0000256" key="4">
    <source>
        <dbReference type="ARBA" id="ARBA00011529"/>
    </source>
</evidence>
<dbReference type="GO" id="GO:0005886">
    <property type="term" value="C:plasma membrane"/>
    <property type="evidence" value="ECO:0007669"/>
    <property type="project" value="UniProtKB-SubCell"/>
</dbReference>
<sequence length="309" mass="31773">MKKRIQKSIAILGAAVLTMGLAGCSSSSNTPASSAPAADTAEAPAADVQAESAADTQAAEAAAGLSGSITLAGSTSMEKFANALAEAFMEKYPDVTVQAEFTGSSAGVEAVLGGQSDVGNSSRKLKDEEKEKGAVENIVAIDGIAVVTDPANTAADLTKEQLINIYNGTITNWKDAGGADQPIVVIGREAGSGTRGAFEEILKLEDACKYANELDSTGAVMAKVASTPGAIGYVSLDVIDDTVKLLTLNGVEANEENIKTGDYFLSRPFVMATNGEISAQNDLVKALFDYVYSAEGDELVKSVGLITTK</sequence>
<keyword evidence="10" id="KW-0472">Membrane</keyword>
<evidence type="ECO:0000256" key="5">
    <source>
        <dbReference type="ARBA" id="ARBA00022448"/>
    </source>
</evidence>
<feature type="signal peptide" evidence="10">
    <location>
        <begin position="1"/>
        <end position="22"/>
    </location>
</feature>
<feature type="chain" id="PRO_5044360731" description="Phosphate-binding protein" evidence="10">
    <location>
        <begin position="23"/>
        <end position="309"/>
    </location>
</feature>
<evidence type="ECO:0000256" key="7">
    <source>
        <dbReference type="ARBA" id="ARBA00022729"/>
    </source>
</evidence>
<dbReference type="InterPro" id="IPR011862">
    <property type="entry name" value="Phos-bd"/>
</dbReference>
<keyword evidence="5 10" id="KW-0813">Transport</keyword>
<comment type="caution">
    <text evidence="13">The sequence shown here is derived from an EMBL/GenBank/DDBJ whole genome shotgun (WGS) entry which is preliminary data.</text>
</comment>
<feature type="domain" description="PBP" evidence="12">
    <location>
        <begin position="59"/>
        <end position="295"/>
    </location>
</feature>
<comment type="similarity">
    <text evidence="3 10">Belongs to the PstS family.</text>
</comment>
<dbReference type="CDD" id="cd13653">
    <property type="entry name" value="PBP2_phosphate_like_1"/>
    <property type="match status" value="1"/>
</dbReference>
<proteinExistence type="inferred from homology"/>
<dbReference type="NCBIfam" id="TIGR02136">
    <property type="entry name" value="ptsS_2"/>
    <property type="match status" value="1"/>
</dbReference>
<evidence type="ECO:0000256" key="10">
    <source>
        <dbReference type="RuleBase" id="RU367119"/>
    </source>
</evidence>
<evidence type="ECO:0000256" key="1">
    <source>
        <dbReference type="ARBA" id="ARBA00002841"/>
    </source>
</evidence>
<evidence type="ECO:0000313" key="13">
    <source>
        <dbReference type="EMBL" id="MDB2000661.1"/>
    </source>
</evidence>
<comment type="function">
    <text evidence="10">Involved in the system for phosphate transport across the cytoplasmic membrane.</text>
</comment>
<evidence type="ECO:0000256" key="3">
    <source>
        <dbReference type="ARBA" id="ARBA00008725"/>
    </source>
</evidence>
<keyword evidence="7 10" id="KW-0732">Signal</keyword>